<evidence type="ECO:0000313" key="1">
    <source>
        <dbReference type="EMBL" id="PON47433.1"/>
    </source>
</evidence>
<keyword evidence="2" id="KW-1185">Reference proteome</keyword>
<organism evidence="1 2">
    <name type="scientific">Parasponia andersonii</name>
    <name type="common">Sponia andersonii</name>
    <dbReference type="NCBI Taxonomy" id="3476"/>
    <lineage>
        <taxon>Eukaryota</taxon>
        <taxon>Viridiplantae</taxon>
        <taxon>Streptophyta</taxon>
        <taxon>Embryophyta</taxon>
        <taxon>Tracheophyta</taxon>
        <taxon>Spermatophyta</taxon>
        <taxon>Magnoliopsida</taxon>
        <taxon>eudicotyledons</taxon>
        <taxon>Gunneridae</taxon>
        <taxon>Pentapetalae</taxon>
        <taxon>rosids</taxon>
        <taxon>fabids</taxon>
        <taxon>Rosales</taxon>
        <taxon>Cannabaceae</taxon>
        <taxon>Parasponia</taxon>
    </lineage>
</organism>
<dbReference type="AlphaFoldDB" id="A0A2P5BF70"/>
<name>A0A2P5BF70_PARAD</name>
<dbReference type="OrthoDB" id="10313323at2759"/>
<accession>A0A2P5BF70</accession>
<comment type="caution">
    <text evidence="1">The sequence shown here is derived from an EMBL/GenBank/DDBJ whole genome shotgun (WGS) entry which is preliminary data.</text>
</comment>
<sequence length="50" mass="5904">MEKGIRRRHKKAGLTTWEPYTMGTPVWYRLELKMRAIADKDGDIKQLNIS</sequence>
<proteinExistence type="predicted"/>
<dbReference type="EMBL" id="JXTB01000294">
    <property type="protein sequence ID" value="PON47433.1"/>
    <property type="molecule type" value="Genomic_DNA"/>
</dbReference>
<gene>
    <name evidence="1" type="ORF">PanWU01x14_243920</name>
</gene>
<reference evidence="2" key="1">
    <citation type="submission" date="2016-06" db="EMBL/GenBank/DDBJ databases">
        <title>Parallel loss of symbiosis genes in relatives of nitrogen-fixing non-legume Parasponia.</title>
        <authorList>
            <person name="Van Velzen R."/>
            <person name="Holmer R."/>
            <person name="Bu F."/>
            <person name="Rutten L."/>
            <person name="Van Zeijl A."/>
            <person name="Liu W."/>
            <person name="Santuari L."/>
            <person name="Cao Q."/>
            <person name="Sharma T."/>
            <person name="Shen D."/>
            <person name="Roswanjaya Y."/>
            <person name="Wardhani T."/>
            <person name="Kalhor M.S."/>
            <person name="Jansen J."/>
            <person name="Van den Hoogen J."/>
            <person name="Gungor B."/>
            <person name="Hartog M."/>
            <person name="Hontelez J."/>
            <person name="Verver J."/>
            <person name="Yang W.-C."/>
            <person name="Schijlen E."/>
            <person name="Repin R."/>
            <person name="Schilthuizen M."/>
            <person name="Schranz E."/>
            <person name="Heidstra R."/>
            <person name="Miyata K."/>
            <person name="Fedorova E."/>
            <person name="Kohlen W."/>
            <person name="Bisseling T."/>
            <person name="Smit S."/>
            <person name="Geurts R."/>
        </authorList>
    </citation>
    <scope>NUCLEOTIDE SEQUENCE [LARGE SCALE GENOMIC DNA]</scope>
    <source>
        <strain evidence="2">cv. WU1-14</strain>
    </source>
</reference>
<dbReference type="Proteomes" id="UP000237105">
    <property type="component" value="Unassembled WGS sequence"/>
</dbReference>
<protein>
    <submittedName>
        <fullName evidence="1">Uncharacterized protein</fullName>
    </submittedName>
</protein>
<evidence type="ECO:0000313" key="2">
    <source>
        <dbReference type="Proteomes" id="UP000237105"/>
    </source>
</evidence>